<protein>
    <submittedName>
        <fullName evidence="2">Uncharacterized protein</fullName>
    </submittedName>
</protein>
<evidence type="ECO:0000313" key="2">
    <source>
        <dbReference type="EMBL" id="MBW0464365.1"/>
    </source>
</evidence>
<dbReference type="Proteomes" id="UP000765509">
    <property type="component" value="Unassembled WGS sequence"/>
</dbReference>
<keyword evidence="1" id="KW-0732">Signal</keyword>
<dbReference type="AlphaFoldDB" id="A0A9Q3GEI9"/>
<sequence>MKHRGILLGIRISVFHLLISIYCFGSPSVFASQNAEPLVSFAKGIDKFGDRESPTKMHCLPPSSPSSQTIVSPISEEEKSITQELWVNQPITLKDEQTKNAQLLEVEVENSDPECLILAVTGLPPRTASGSALKKRGVLKCKKLSHLASVARCLRKAFKGTRRALIIWMLKCLALFKIPWAKDTLFKIKIAKSLKLNW</sequence>
<accession>A0A9Q3GEI9</accession>
<keyword evidence="3" id="KW-1185">Reference proteome</keyword>
<feature type="chain" id="PRO_5040365619" evidence="1">
    <location>
        <begin position="32"/>
        <end position="198"/>
    </location>
</feature>
<gene>
    <name evidence="2" type="ORF">O181_004080</name>
</gene>
<name>A0A9Q3GEI9_9BASI</name>
<evidence type="ECO:0000256" key="1">
    <source>
        <dbReference type="SAM" id="SignalP"/>
    </source>
</evidence>
<proteinExistence type="predicted"/>
<dbReference type="EMBL" id="AVOT02000763">
    <property type="protein sequence ID" value="MBW0464365.1"/>
    <property type="molecule type" value="Genomic_DNA"/>
</dbReference>
<reference evidence="2" key="1">
    <citation type="submission" date="2021-03" db="EMBL/GenBank/DDBJ databases">
        <title>Draft genome sequence of rust myrtle Austropuccinia psidii MF-1, a brazilian biotype.</title>
        <authorList>
            <person name="Quecine M.C."/>
            <person name="Pachon D.M.R."/>
            <person name="Bonatelli M.L."/>
            <person name="Correr F.H."/>
            <person name="Franceschini L.M."/>
            <person name="Leite T.F."/>
            <person name="Margarido G.R.A."/>
            <person name="Almeida C.A."/>
            <person name="Ferrarezi J.A."/>
            <person name="Labate C.A."/>
        </authorList>
    </citation>
    <scope>NUCLEOTIDE SEQUENCE</scope>
    <source>
        <strain evidence="2">MF-1</strain>
    </source>
</reference>
<evidence type="ECO:0000313" key="3">
    <source>
        <dbReference type="Proteomes" id="UP000765509"/>
    </source>
</evidence>
<comment type="caution">
    <text evidence="2">The sequence shown here is derived from an EMBL/GenBank/DDBJ whole genome shotgun (WGS) entry which is preliminary data.</text>
</comment>
<organism evidence="2 3">
    <name type="scientific">Austropuccinia psidii MF-1</name>
    <dbReference type="NCBI Taxonomy" id="1389203"/>
    <lineage>
        <taxon>Eukaryota</taxon>
        <taxon>Fungi</taxon>
        <taxon>Dikarya</taxon>
        <taxon>Basidiomycota</taxon>
        <taxon>Pucciniomycotina</taxon>
        <taxon>Pucciniomycetes</taxon>
        <taxon>Pucciniales</taxon>
        <taxon>Sphaerophragmiaceae</taxon>
        <taxon>Austropuccinia</taxon>
    </lineage>
</organism>
<feature type="signal peptide" evidence="1">
    <location>
        <begin position="1"/>
        <end position="31"/>
    </location>
</feature>